<feature type="signal peptide" evidence="1">
    <location>
        <begin position="1"/>
        <end position="16"/>
    </location>
</feature>
<evidence type="ECO:0000313" key="3">
    <source>
        <dbReference type="Proteomes" id="UP001432027"/>
    </source>
</evidence>
<sequence length="127" mass="13888">MRSLLLVGVALESVLGDAGHGYGERGLLCGRRIGRENRPETDRIGASGGAAVARLFRRWRDGRDGQAGRRRRKLARGYCRDGSGDGGNWSGSRHDARILAGRGGGRAFRCALRHRRWSGHGDHRSGR</sequence>
<gene>
    <name evidence="2" type="ORF">PENTCL1PPCAC_23490</name>
</gene>
<name>A0AAV5U387_9BILA</name>
<organism evidence="2 3">
    <name type="scientific">Pristionchus entomophagus</name>
    <dbReference type="NCBI Taxonomy" id="358040"/>
    <lineage>
        <taxon>Eukaryota</taxon>
        <taxon>Metazoa</taxon>
        <taxon>Ecdysozoa</taxon>
        <taxon>Nematoda</taxon>
        <taxon>Chromadorea</taxon>
        <taxon>Rhabditida</taxon>
        <taxon>Rhabditina</taxon>
        <taxon>Diplogasteromorpha</taxon>
        <taxon>Diplogasteroidea</taxon>
        <taxon>Neodiplogasteridae</taxon>
        <taxon>Pristionchus</taxon>
    </lineage>
</organism>
<protein>
    <submittedName>
        <fullName evidence="2">Uncharacterized protein</fullName>
    </submittedName>
</protein>
<dbReference type="AlphaFoldDB" id="A0AAV5U387"/>
<comment type="caution">
    <text evidence="2">The sequence shown here is derived from an EMBL/GenBank/DDBJ whole genome shotgun (WGS) entry which is preliminary data.</text>
</comment>
<feature type="chain" id="PRO_5043416944" evidence="1">
    <location>
        <begin position="17"/>
        <end position="127"/>
    </location>
</feature>
<evidence type="ECO:0000256" key="1">
    <source>
        <dbReference type="SAM" id="SignalP"/>
    </source>
</evidence>
<keyword evidence="3" id="KW-1185">Reference proteome</keyword>
<proteinExistence type="predicted"/>
<dbReference type="Proteomes" id="UP001432027">
    <property type="component" value="Unassembled WGS sequence"/>
</dbReference>
<accession>A0AAV5U387</accession>
<dbReference type="EMBL" id="BTSX01000005">
    <property type="protein sequence ID" value="GMT01316.1"/>
    <property type="molecule type" value="Genomic_DNA"/>
</dbReference>
<keyword evidence="1" id="KW-0732">Signal</keyword>
<feature type="non-terminal residue" evidence="2">
    <location>
        <position position="127"/>
    </location>
</feature>
<reference evidence="2" key="1">
    <citation type="submission" date="2023-10" db="EMBL/GenBank/DDBJ databases">
        <title>Genome assembly of Pristionchus species.</title>
        <authorList>
            <person name="Yoshida K."/>
            <person name="Sommer R.J."/>
        </authorList>
    </citation>
    <scope>NUCLEOTIDE SEQUENCE</scope>
    <source>
        <strain evidence="2">RS0144</strain>
    </source>
</reference>
<evidence type="ECO:0000313" key="2">
    <source>
        <dbReference type="EMBL" id="GMT01316.1"/>
    </source>
</evidence>